<dbReference type="PANTHER" id="PTHR10472:SF5">
    <property type="entry name" value="D-AMINOACYL-TRNA DEACYLASE 1"/>
    <property type="match status" value="1"/>
</dbReference>
<comment type="subunit">
    <text evidence="2">Homodimer.</text>
</comment>
<feature type="short sequence motif" description="Gly-cisPro motif, important for rejection of L-amino acids" evidence="2">
    <location>
        <begin position="137"/>
        <end position="138"/>
    </location>
</feature>
<dbReference type="FunFam" id="3.50.80.10:FF:000001">
    <property type="entry name" value="D-aminoacyl-tRNA deacylase"/>
    <property type="match status" value="1"/>
</dbReference>
<dbReference type="EMBL" id="DSZU01000104">
    <property type="protein sequence ID" value="HGV55601.1"/>
    <property type="molecule type" value="Genomic_DNA"/>
</dbReference>
<dbReference type="GO" id="GO:0005737">
    <property type="term" value="C:cytoplasm"/>
    <property type="evidence" value="ECO:0007669"/>
    <property type="project" value="UniProtKB-SubCell"/>
</dbReference>
<dbReference type="Pfam" id="PF02580">
    <property type="entry name" value="Tyr_Deacylase"/>
    <property type="match status" value="1"/>
</dbReference>
<evidence type="ECO:0000313" key="3">
    <source>
        <dbReference type="EMBL" id="HGV55601.1"/>
    </source>
</evidence>
<comment type="catalytic activity">
    <reaction evidence="2">
        <text>glycyl-tRNA(Ala) + H2O = tRNA(Ala) + glycine + H(+)</text>
        <dbReference type="Rhea" id="RHEA:53744"/>
        <dbReference type="Rhea" id="RHEA-COMP:9657"/>
        <dbReference type="Rhea" id="RHEA-COMP:13640"/>
        <dbReference type="ChEBI" id="CHEBI:15377"/>
        <dbReference type="ChEBI" id="CHEBI:15378"/>
        <dbReference type="ChEBI" id="CHEBI:57305"/>
        <dbReference type="ChEBI" id="CHEBI:78442"/>
        <dbReference type="ChEBI" id="CHEBI:78522"/>
    </reaction>
</comment>
<comment type="domain">
    <text evidence="2">A Gly-cisPro motif from one monomer fits into the active site of the other monomer to allow specific chiral rejection of L-amino acids.</text>
</comment>
<comment type="function">
    <text evidence="2">An aminoacyl-tRNA editing enzyme that deacylates mischarged D-aminoacyl-tRNAs. Also deacylates mischarged glycyl-tRNA(Ala), protecting cells against glycine mischarging by AlaRS. Acts via tRNA-based rather than protein-based catalysis; rejects L-amino acids rather than detecting D-amino acids in the active site. By recycling D-aminoacyl-tRNA to D-amino acids and free tRNA molecules, this enzyme counteracts the toxicity associated with the formation of D-aminoacyl-tRNA entities in vivo and helps enforce protein L-homochirality.</text>
</comment>
<accession>A0A832GP11</accession>
<comment type="caution">
    <text evidence="3">The sequence shown here is derived from an EMBL/GenBank/DDBJ whole genome shotgun (WGS) entry which is preliminary data.</text>
</comment>
<keyword evidence="2" id="KW-0963">Cytoplasm</keyword>
<comment type="subcellular location">
    <subcellularLocation>
        <location evidence="2">Cytoplasm</location>
    </subcellularLocation>
</comment>
<dbReference type="PANTHER" id="PTHR10472">
    <property type="entry name" value="D-TYROSYL-TRNA TYR DEACYLASE"/>
    <property type="match status" value="1"/>
</dbReference>
<keyword evidence="2" id="KW-0820">tRNA-binding</keyword>
<comment type="similarity">
    <text evidence="1 2">Belongs to the DTD family.</text>
</comment>
<dbReference type="GO" id="GO:0000049">
    <property type="term" value="F:tRNA binding"/>
    <property type="evidence" value="ECO:0007669"/>
    <property type="project" value="UniProtKB-UniRule"/>
</dbReference>
<dbReference type="HAMAP" id="MF_00518">
    <property type="entry name" value="Deacylase_Dtd"/>
    <property type="match status" value="1"/>
</dbReference>
<evidence type="ECO:0000256" key="2">
    <source>
        <dbReference type="HAMAP-Rule" id="MF_00518"/>
    </source>
</evidence>
<proteinExistence type="inferred from homology"/>
<sequence>MKALLQRVKEAKVVVENRVYAQIGKGLLALVCIEKGDDEKIVAWMGEKLVNLRIFPDEAGKFNLSVKDIGGEILLVSNFTLAGELKKGTRPSFHRAEEPERAKAMLQTLEEEIAKRGIKVKSGLFGAHMEIFLINDGPVTILLEKGAQG</sequence>
<dbReference type="EC" id="3.1.1.-" evidence="2"/>
<dbReference type="InterPro" id="IPR023509">
    <property type="entry name" value="DTD-like_sf"/>
</dbReference>
<gene>
    <name evidence="2" type="primary">dtd</name>
    <name evidence="3" type="ORF">ENT73_05910</name>
</gene>
<reference evidence="3" key="1">
    <citation type="journal article" date="2020" name="mSystems">
        <title>Genome- and Community-Level Interaction Insights into Carbon Utilization and Element Cycling Functions of Hydrothermarchaeota in Hydrothermal Sediment.</title>
        <authorList>
            <person name="Zhou Z."/>
            <person name="Liu Y."/>
            <person name="Xu W."/>
            <person name="Pan J."/>
            <person name="Luo Z.H."/>
            <person name="Li M."/>
        </authorList>
    </citation>
    <scope>NUCLEOTIDE SEQUENCE [LARGE SCALE GENOMIC DNA]</scope>
    <source>
        <strain evidence="3">SpSt-605</strain>
    </source>
</reference>
<dbReference type="SUPFAM" id="SSF69500">
    <property type="entry name" value="DTD-like"/>
    <property type="match status" value="1"/>
</dbReference>
<protein>
    <recommendedName>
        <fullName evidence="2">D-aminoacyl-tRNA deacylase</fullName>
        <shortName evidence="2">DTD</shortName>
        <ecNumber evidence="2">3.1.1.96</ecNumber>
    </recommendedName>
    <alternativeName>
        <fullName evidence="2">Gly-tRNA(Ala) deacylase</fullName>
        <ecNumber evidence="2">3.1.1.-</ecNumber>
    </alternativeName>
</protein>
<dbReference type="GO" id="GO:0043908">
    <property type="term" value="F:Ser(Gly)-tRNA(Ala) hydrolase activity"/>
    <property type="evidence" value="ECO:0007669"/>
    <property type="project" value="UniProtKB-UniRule"/>
</dbReference>
<dbReference type="EC" id="3.1.1.96" evidence="2"/>
<organism evidence="3">
    <name type="scientific">Caldimicrobium thiodismutans</name>
    <dbReference type="NCBI Taxonomy" id="1653476"/>
    <lineage>
        <taxon>Bacteria</taxon>
        <taxon>Pseudomonadati</taxon>
        <taxon>Thermodesulfobacteriota</taxon>
        <taxon>Thermodesulfobacteria</taxon>
        <taxon>Thermodesulfobacteriales</taxon>
        <taxon>Thermodesulfobacteriaceae</taxon>
        <taxon>Caldimicrobium</taxon>
    </lineage>
</organism>
<name>A0A832GP11_9BACT</name>
<keyword evidence="2 3" id="KW-0378">Hydrolase</keyword>
<dbReference type="GO" id="GO:0019478">
    <property type="term" value="P:D-amino acid catabolic process"/>
    <property type="evidence" value="ECO:0007669"/>
    <property type="project" value="UniProtKB-UniRule"/>
</dbReference>
<dbReference type="GO" id="GO:0051500">
    <property type="term" value="F:D-tyrosyl-tRNA(Tyr) deacylase activity"/>
    <property type="evidence" value="ECO:0007669"/>
    <property type="project" value="TreeGrafter"/>
</dbReference>
<dbReference type="NCBIfam" id="TIGR00256">
    <property type="entry name" value="D-aminoacyl-tRNA deacylase"/>
    <property type="match status" value="1"/>
</dbReference>
<keyword evidence="2" id="KW-0694">RNA-binding</keyword>
<dbReference type="Gene3D" id="3.50.80.10">
    <property type="entry name" value="D-tyrosyl-tRNA(Tyr) deacylase"/>
    <property type="match status" value="1"/>
</dbReference>
<dbReference type="AlphaFoldDB" id="A0A832GP11"/>
<comment type="catalytic activity">
    <reaction evidence="2">
        <text>a D-aminoacyl-tRNA + H2O = a tRNA + a D-alpha-amino acid + H(+)</text>
        <dbReference type="Rhea" id="RHEA:13953"/>
        <dbReference type="Rhea" id="RHEA-COMP:10123"/>
        <dbReference type="Rhea" id="RHEA-COMP:10124"/>
        <dbReference type="ChEBI" id="CHEBI:15377"/>
        <dbReference type="ChEBI" id="CHEBI:15378"/>
        <dbReference type="ChEBI" id="CHEBI:59871"/>
        <dbReference type="ChEBI" id="CHEBI:78442"/>
        <dbReference type="ChEBI" id="CHEBI:79333"/>
        <dbReference type="EC" id="3.1.1.96"/>
    </reaction>
</comment>
<dbReference type="GO" id="GO:0106026">
    <property type="term" value="F:Gly-tRNA(Ala) deacylase activity"/>
    <property type="evidence" value="ECO:0007669"/>
    <property type="project" value="UniProtKB-UniRule"/>
</dbReference>
<evidence type="ECO:0000256" key="1">
    <source>
        <dbReference type="ARBA" id="ARBA00009673"/>
    </source>
</evidence>
<dbReference type="InterPro" id="IPR003732">
    <property type="entry name" value="Daa-tRNA_deacyls_DTD"/>
</dbReference>